<feature type="non-terminal residue" evidence="8">
    <location>
        <position position="1"/>
    </location>
</feature>
<keyword evidence="4" id="KW-0539">Nucleus</keyword>
<dbReference type="GO" id="GO:0032040">
    <property type="term" value="C:small-subunit processome"/>
    <property type="evidence" value="ECO:0007669"/>
    <property type="project" value="InterPro"/>
</dbReference>
<organism evidence="8">
    <name type="scientific">Silene latifolia</name>
    <name type="common">White campion</name>
    <name type="synonym">Bladder campion</name>
    <dbReference type="NCBI Taxonomy" id="37657"/>
    <lineage>
        <taxon>Eukaryota</taxon>
        <taxon>Viridiplantae</taxon>
        <taxon>Streptophyta</taxon>
        <taxon>Embryophyta</taxon>
        <taxon>Tracheophyta</taxon>
        <taxon>Spermatophyta</taxon>
        <taxon>Magnoliopsida</taxon>
        <taxon>eudicotyledons</taxon>
        <taxon>Gunneridae</taxon>
        <taxon>Pentapetalae</taxon>
        <taxon>Caryophyllales</taxon>
        <taxon>Caryophyllaceae</taxon>
        <taxon>Sileneae</taxon>
        <taxon>Silene</taxon>
        <taxon>Silene subgen. Behenantha</taxon>
        <taxon>Silene sect. Melandrium</taxon>
    </lineage>
</organism>
<evidence type="ECO:0000256" key="5">
    <source>
        <dbReference type="ARBA" id="ARBA00037300"/>
    </source>
</evidence>
<evidence type="ECO:0000256" key="7">
    <source>
        <dbReference type="SAM" id="MobiDB-lite"/>
    </source>
</evidence>
<dbReference type="Gene3D" id="3.40.50.1010">
    <property type="entry name" value="5'-nuclease"/>
    <property type="match status" value="1"/>
</dbReference>
<protein>
    <submittedName>
        <fullName evidence="8">Uncharacterized protein X6b</fullName>
    </submittedName>
</protein>
<feature type="compositionally biased region" description="Basic residues" evidence="7">
    <location>
        <begin position="261"/>
        <end position="271"/>
    </location>
</feature>
<dbReference type="SUPFAM" id="SSF88723">
    <property type="entry name" value="PIN domain-like"/>
    <property type="match status" value="1"/>
</dbReference>
<feature type="region of interest" description="Disordered" evidence="7">
    <location>
        <begin position="219"/>
        <end position="281"/>
    </location>
</feature>
<dbReference type="EMBL" id="EF408661">
    <property type="protein sequence ID" value="ABO93204.1"/>
    <property type="molecule type" value="Genomic_DNA"/>
</dbReference>
<dbReference type="CDD" id="cd08553">
    <property type="entry name" value="PIN_Fcf1-like"/>
    <property type="match status" value="1"/>
</dbReference>
<evidence type="ECO:0000256" key="2">
    <source>
        <dbReference type="ARBA" id="ARBA00022517"/>
    </source>
</evidence>
<keyword evidence="2" id="KW-0690">Ribosome biogenesis</keyword>
<name>A4ULF4_SILLA</name>
<evidence type="ECO:0000313" key="8">
    <source>
        <dbReference type="EMBL" id="ABO93204.1"/>
    </source>
</evidence>
<comment type="subcellular location">
    <subcellularLocation>
        <location evidence="1">Nucleus</location>
        <location evidence="1">Nucleolus</location>
    </subcellularLocation>
</comment>
<evidence type="ECO:0000256" key="3">
    <source>
        <dbReference type="ARBA" id="ARBA00022552"/>
    </source>
</evidence>
<dbReference type="GO" id="GO:0006364">
    <property type="term" value="P:rRNA processing"/>
    <property type="evidence" value="ECO:0007669"/>
    <property type="project" value="UniProtKB-KW"/>
</dbReference>
<evidence type="ECO:0000256" key="1">
    <source>
        <dbReference type="ARBA" id="ARBA00004604"/>
    </source>
</evidence>
<sequence length="281" mass="31709">HETKQKRHRKIVRFYTACFGFREPFKVLCDGTFIHHLSNNNLVPDKSVSSALAAPVHLFTTKCAIAELESLGRSYGGSVNSARRDFRLAKCEHDQNVSAYDCIVETVGDNNPEHFFVASQDVKLRKQCQKVPGVPVMYGLRNAVYLDQLSSFQREYVKVSEEERLRMTDSEYKLLQKRVKKISNSEIDSSEEGNEDEISEPRALDNCKTYKRGLEIKDKAKFKLKRAKAPNPLSRKKKSKPSTPASNSGKKENAGSGATRSRPRKRKRSHKAQTSSATPAS</sequence>
<dbReference type="InterPro" id="IPR029060">
    <property type="entry name" value="PIN-like_dom_sf"/>
</dbReference>
<dbReference type="AlphaFoldDB" id="A4ULF4"/>
<keyword evidence="3" id="KW-0698">rRNA processing</keyword>
<dbReference type="InterPro" id="IPR006984">
    <property type="entry name" value="Fcf1/UTP23"/>
</dbReference>
<proteinExistence type="inferred from homology"/>
<gene>
    <name evidence="8" type="primary">X6b</name>
</gene>
<comment type="function">
    <text evidence="5">Involved in rRNA-processing and ribosome biogenesis.</text>
</comment>
<comment type="similarity">
    <text evidence="6">Belongs to the UTP23/FCF1 family. UTP23 subfamily.</text>
</comment>
<dbReference type="PANTHER" id="PTHR12416">
    <property type="entry name" value="RRNA-PROCESSING PROTEIN UTP23 HOMOLOG"/>
    <property type="match status" value="1"/>
</dbReference>
<evidence type="ECO:0000256" key="6">
    <source>
        <dbReference type="ARBA" id="ARBA00038503"/>
    </source>
</evidence>
<dbReference type="Pfam" id="PF04900">
    <property type="entry name" value="Fcf1"/>
    <property type="match status" value="1"/>
</dbReference>
<reference evidence="8" key="1">
    <citation type="journal article" date="2007" name="Genetics">
        <title>Evolutionary strata on the X chromosomes of the dioecious plant Silene latifolia: evidence from new sex-linked genes.</title>
        <authorList>
            <person name="Bergero R."/>
            <person name="Forrest A."/>
            <person name="Kamau E."/>
            <person name="Charlesworth D."/>
        </authorList>
    </citation>
    <scope>NUCLEOTIDE SEQUENCE</scope>
</reference>
<dbReference type="FunFam" id="3.40.50.1010:FF:000006">
    <property type="entry name" value="rRNA-processing protein UTP23 homolog"/>
    <property type="match status" value="1"/>
</dbReference>
<accession>A4ULF4</accession>
<evidence type="ECO:0000256" key="4">
    <source>
        <dbReference type="ARBA" id="ARBA00023242"/>
    </source>
</evidence>
<feature type="compositionally biased region" description="Polar residues" evidence="7">
    <location>
        <begin position="272"/>
        <end position="281"/>
    </location>
</feature>
<feature type="compositionally biased region" description="Basic residues" evidence="7">
    <location>
        <begin position="222"/>
        <end position="240"/>
    </location>
</feature>